<evidence type="ECO:0000313" key="3">
    <source>
        <dbReference type="EMBL" id="MBB5273266.1"/>
    </source>
</evidence>
<accession>A0A7W8M9P7</accession>
<feature type="compositionally biased region" description="Low complexity" evidence="1">
    <location>
        <begin position="70"/>
        <end position="82"/>
    </location>
</feature>
<feature type="region of interest" description="Disordered" evidence="1">
    <location>
        <begin position="117"/>
        <end position="136"/>
    </location>
</feature>
<keyword evidence="3" id="KW-0378">Hydrolase</keyword>
<keyword evidence="4" id="KW-1185">Reference proteome</keyword>
<sequence length="136" mass="13870">MKAAYASAFALAAALVSGHAAAEHPGAASVDQIVKVHAGEQAKSRDQVRAELRAAGTVQLSDQFGRTVAEAGPAGQPAAQFADTKARQDVRAEAATRDVHPSDQFGRTVAEAYPSIQAVSSQGQAQSASASANKSL</sequence>
<keyword evidence="2" id="KW-0732">Signal</keyword>
<organism evidence="3 4">
    <name type="scientific">Quisquiliibacterium transsilvanicum</name>
    <dbReference type="NCBI Taxonomy" id="1549638"/>
    <lineage>
        <taxon>Bacteria</taxon>
        <taxon>Pseudomonadati</taxon>
        <taxon>Pseudomonadota</taxon>
        <taxon>Betaproteobacteria</taxon>
        <taxon>Burkholderiales</taxon>
        <taxon>Burkholderiaceae</taxon>
        <taxon>Quisquiliibacterium</taxon>
    </lineage>
</organism>
<evidence type="ECO:0000256" key="1">
    <source>
        <dbReference type="SAM" id="MobiDB-lite"/>
    </source>
</evidence>
<proteinExistence type="predicted"/>
<dbReference type="RefSeq" id="WP_183969668.1">
    <property type="nucleotide sequence ID" value="NZ_BAABEW010000024.1"/>
</dbReference>
<evidence type="ECO:0000313" key="4">
    <source>
        <dbReference type="Proteomes" id="UP000532440"/>
    </source>
</evidence>
<dbReference type="EMBL" id="JACHGB010000006">
    <property type="protein sequence ID" value="MBB5273266.1"/>
    <property type="molecule type" value="Genomic_DNA"/>
</dbReference>
<protein>
    <submittedName>
        <fullName evidence="3">S-adenosylmethionine hydrolase</fullName>
    </submittedName>
</protein>
<dbReference type="GO" id="GO:0016787">
    <property type="term" value="F:hydrolase activity"/>
    <property type="evidence" value="ECO:0007669"/>
    <property type="project" value="UniProtKB-KW"/>
</dbReference>
<comment type="caution">
    <text evidence="3">The sequence shown here is derived from an EMBL/GenBank/DDBJ whole genome shotgun (WGS) entry which is preliminary data.</text>
</comment>
<feature type="region of interest" description="Disordered" evidence="1">
    <location>
        <begin position="70"/>
        <end position="106"/>
    </location>
</feature>
<name>A0A7W8M9P7_9BURK</name>
<feature type="chain" id="PRO_5031138657" evidence="2">
    <location>
        <begin position="23"/>
        <end position="136"/>
    </location>
</feature>
<dbReference type="Proteomes" id="UP000532440">
    <property type="component" value="Unassembled WGS sequence"/>
</dbReference>
<dbReference type="AlphaFoldDB" id="A0A7W8M9P7"/>
<feature type="signal peptide" evidence="2">
    <location>
        <begin position="1"/>
        <end position="22"/>
    </location>
</feature>
<reference evidence="3 4" key="1">
    <citation type="submission" date="2020-08" db="EMBL/GenBank/DDBJ databases">
        <title>Genomic Encyclopedia of Type Strains, Phase IV (KMG-IV): sequencing the most valuable type-strain genomes for metagenomic binning, comparative biology and taxonomic classification.</title>
        <authorList>
            <person name="Goeker M."/>
        </authorList>
    </citation>
    <scope>NUCLEOTIDE SEQUENCE [LARGE SCALE GENOMIC DNA]</scope>
    <source>
        <strain evidence="3 4">DSM 29781</strain>
    </source>
</reference>
<feature type="compositionally biased region" description="Basic and acidic residues" evidence="1">
    <location>
        <begin position="84"/>
        <end position="101"/>
    </location>
</feature>
<gene>
    <name evidence="3" type="ORF">HNQ70_003294</name>
</gene>
<evidence type="ECO:0000256" key="2">
    <source>
        <dbReference type="SAM" id="SignalP"/>
    </source>
</evidence>